<dbReference type="Proteomes" id="UP000199506">
    <property type="component" value="Unassembled WGS sequence"/>
</dbReference>
<reference evidence="2 3" key="1">
    <citation type="submission" date="2016-10" db="EMBL/GenBank/DDBJ databases">
        <authorList>
            <person name="de Groot N.N."/>
        </authorList>
    </citation>
    <scope>NUCLEOTIDE SEQUENCE [LARGE SCALE GENOMIC DNA]</scope>
    <source>
        <strain evidence="2 3">DSM 11978</strain>
    </source>
</reference>
<dbReference type="RefSeq" id="WP_158005575.1">
    <property type="nucleotide sequence ID" value="NZ_FOAK01000003.1"/>
</dbReference>
<keyword evidence="1" id="KW-0175">Coiled coil</keyword>
<dbReference type="STRING" id="190974.SAMN05216439_1089"/>
<gene>
    <name evidence="2" type="ORF">SAMN05216439_1089</name>
</gene>
<sequence>MIDKRLELAKNKKVELELKLKKVKGTPREEDFKLQIEKLEQLIEHLQKE</sequence>
<feature type="coiled-coil region" evidence="1">
    <location>
        <begin position="6"/>
        <end position="49"/>
    </location>
</feature>
<evidence type="ECO:0000313" key="2">
    <source>
        <dbReference type="EMBL" id="SEK54798.1"/>
    </source>
</evidence>
<organism evidence="2 3">
    <name type="scientific">Methanobrevibacter gottschalkii</name>
    <dbReference type="NCBI Taxonomy" id="190974"/>
    <lineage>
        <taxon>Archaea</taxon>
        <taxon>Methanobacteriati</taxon>
        <taxon>Methanobacteriota</taxon>
        <taxon>Methanomada group</taxon>
        <taxon>Methanobacteria</taxon>
        <taxon>Methanobacteriales</taxon>
        <taxon>Methanobacteriaceae</taxon>
        <taxon>Methanobrevibacter</taxon>
    </lineage>
</organism>
<evidence type="ECO:0000313" key="3">
    <source>
        <dbReference type="Proteomes" id="UP000199506"/>
    </source>
</evidence>
<name>A0A1H7HXC0_9EURY</name>
<protein>
    <submittedName>
        <fullName evidence="2">Uncharacterized protein</fullName>
    </submittedName>
</protein>
<evidence type="ECO:0000256" key="1">
    <source>
        <dbReference type="SAM" id="Coils"/>
    </source>
</evidence>
<accession>A0A1H7HXC0</accession>
<proteinExistence type="predicted"/>
<dbReference type="EMBL" id="FOAK01000003">
    <property type="protein sequence ID" value="SEK54798.1"/>
    <property type="molecule type" value="Genomic_DNA"/>
</dbReference>
<dbReference type="AlphaFoldDB" id="A0A1H7HXC0"/>